<name>A0AAW2ZFQ3_9EUKA</name>
<dbReference type="InterPro" id="IPR001223">
    <property type="entry name" value="Glyco_hydro18_cat"/>
</dbReference>
<comment type="subcellular location">
    <subcellularLocation>
        <location evidence="1">Lysosome</location>
    </subcellularLocation>
    <subcellularLocation>
        <location evidence="2">Secreted</location>
    </subcellularLocation>
</comment>
<dbReference type="EMBL" id="JAOPGA020001391">
    <property type="protein sequence ID" value="KAL0488011.1"/>
    <property type="molecule type" value="Genomic_DNA"/>
</dbReference>
<dbReference type="PROSITE" id="PS51910">
    <property type="entry name" value="GH18_2"/>
    <property type="match status" value="1"/>
</dbReference>
<evidence type="ECO:0000313" key="10">
    <source>
        <dbReference type="Proteomes" id="UP001431209"/>
    </source>
</evidence>
<dbReference type="FunFam" id="3.10.50.10:FF:000002">
    <property type="entry name" value="Chitinase domain-containing protein 1"/>
    <property type="match status" value="1"/>
</dbReference>
<evidence type="ECO:0000256" key="6">
    <source>
        <dbReference type="ARBA" id="ARBA00023228"/>
    </source>
</evidence>
<dbReference type="SMART" id="SM00636">
    <property type="entry name" value="Glyco_18"/>
    <property type="match status" value="1"/>
</dbReference>
<dbReference type="InterPro" id="IPR017853">
    <property type="entry name" value="GH"/>
</dbReference>
<protein>
    <recommendedName>
        <fullName evidence="7">Chitinase domain-containing protein 1</fullName>
    </recommendedName>
</protein>
<evidence type="ECO:0000256" key="7">
    <source>
        <dbReference type="ARBA" id="ARBA00040976"/>
    </source>
</evidence>
<dbReference type="GO" id="GO:0005975">
    <property type="term" value="P:carbohydrate metabolic process"/>
    <property type="evidence" value="ECO:0007669"/>
    <property type="project" value="InterPro"/>
</dbReference>
<dbReference type="SUPFAM" id="SSF51445">
    <property type="entry name" value="(Trans)glycosidases"/>
    <property type="match status" value="1"/>
</dbReference>
<dbReference type="GO" id="GO:0005764">
    <property type="term" value="C:lysosome"/>
    <property type="evidence" value="ECO:0007669"/>
    <property type="project" value="UniProtKB-SubCell"/>
</dbReference>
<dbReference type="PANTHER" id="PTHR46066:SF2">
    <property type="entry name" value="CHITINASE DOMAIN-CONTAINING PROTEIN 1"/>
    <property type="match status" value="1"/>
</dbReference>
<organism evidence="9 10">
    <name type="scientific">Acrasis kona</name>
    <dbReference type="NCBI Taxonomy" id="1008807"/>
    <lineage>
        <taxon>Eukaryota</taxon>
        <taxon>Discoba</taxon>
        <taxon>Heterolobosea</taxon>
        <taxon>Tetramitia</taxon>
        <taxon>Eutetramitia</taxon>
        <taxon>Acrasidae</taxon>
        <taxon>Acrasis</taxon>
    </lineage>
</organism>
<keyword evidence="6" id="KW-0458">Lysosome</keyword>
<dbReference type="Gene3D" id="3.10.50.10">
    <property type="match status" value="1"/>
</dbReference>
<gene>
    <name evidence="9" type="ORF">AKO1_008872</name>
</gene>
<evidence type="ECO:0000256" key="5">
    <source>
        <dbReference type="ARBA" id="ARBA00022729"/>
    </source>
</evidence>
<dbReference type="InterPro" id="IPR029070">
    <property type="entry name" value="Chitinase_insertion_sf"/>
</dbReference>
<dbReference type="InterPro" id="IPR011583">
    <property type="entry name" value="Chitinase_II/V-like_cat"/>
</dbReference>
<accession>A0AAW2ZFQ3</accession>
<evidence type="ECO:0000259" key="8">
    <source>
        <dbReference type="PROSITE" id="PS51910"/>
    </source>
</evidence>
<proteinExistence type="inferred from homology"/>
<sequence length="280" mass="31974">MITGQHDIDSTWVSIVQKQGASVLPRLQFDWSHWTQQDFNVFFGGGFSDKIHQPLIDSIIKLVQERSFDGLVIEWGFLDTENILPVMKPMLTALFQELRLNTKSRQLFLVIPPFRGDPNQQSFTSQHYSQLLDVVDRFCVMTYDASGGRPSPNAPLKDFVIPTIDYFTKGTDQDLKASKLLLGLNFYGYKYSLSSQPNMDVVLGHDYKSIMSKHSPQLHWDENSAENFFDYTNEEGVQARVFYPSVRSIMARTKVATDRNLAGVMIWEVGQGLTEFVDLL</sequence>
<dbReference type="AlphaFoldDB" id="A0AAW2ZFQ3"/>
<evidence type="ECO:0000256" key="1">
    <source>
        <dbReference type="ARBA" id="ARBA00004371"/>
    </source>
</evidence>
<feature type="domain" description="GH18" evidence="8">
    <location>
        <begin position="1"/>
        <end position="280"/>
    </location>
</feature>
<keyword evidence="10" id="KW-1185">Reference proteome</keyword>
<comment type="caution">
    <text evidence="9">The sequence shown here is derived from an EMBL/GenBank/DDBJ whole genome shotgun (WGS) entry which is preliminary data.</text>
</comment>
<dbReference type="GO" id="GO:0005576">
    <property type="term" value="C:extracellular region"/>
    <property type="evidence" value="ECO:0007669"/>
    <property type="project" value="UniProtKB-SubCell"/>
</dbReference>
<dbReference type="PANTHER" id="PTHR46066">
    <property type="entry name" value="CHITINASE DOMAIN-CONTAINING PROTEIN 1 FAMILY MEMBER"/>
    <property type="match status" value="1"/>
</dbReference>
<dbReference type="Proteomes" id="UP001431209">
    <property type="component" value="Unassembled WGS sequence"/>
</dbReference>
<dbReference type="GO" id="GO:0012505">
    <property type="term" value="C:endomembrane system"/>
    <property type="evidence" value="ECO:0007669"/>
    <property type="project" value="TreeGrafter"/>
</dbReference>
<dbReference type="Gene3D" id="3.20.20.80">
    <property type="entry name" value="Glycosidases"/>
    <property type="match status" value="1"/>
</dbReference>
<evidence type="ECO:0000256" key="3">
    <source>
        <dbReference type="ARBA" id="ARBA00009336"/>
    </source>
</evidence>
<comment type="similarity">
    <text evidence="3">Belongs to the glycosyl hydrolase 18 family.</text>
</comment>
<evidence type="ECO:0000313" key="9">
    <source>
        <dbReference type="EMBL" id="KAL0488011.1"/>
    </source>
</evidence>
<reference evidence="9 10" key="1">
    <citation type="submission" date="2024-03" db="EMBL/GenBank/DDBJ databases">
        <title>The Acrasis kona genome and developmental transcriptomes reveal deep origins of eukaryotic multicellular pathways.</title>
        <authorList>
            <person name="Sheikh S."/>
            <person name="Fu C.-J."/>
            <person name="Brown M.W."/>
            <person name="Baldauf S.L."/>
        </authorList>
    </citation>
    <scope>NUCLEOTIDE SEQUENCE [LARGE SCALE GENOMIC DNA]</scope>
    <source>
        <strain evidence="9 10">ATCC MYA-3509</strain>
    </source>
</reference>
<dbReference type="GO" id="GO:0008061">
    <property type="term" value="F:chitin binding"/>
    <property type="evidence" value="ECO:0007669"/>
    <property type="project" value="InterPro"/>
</dbReference>
<keyword evidence="5" id="KW-0732">Signal</keyword>
<evidence type="ECO:0000256" key="2">
    <source>
        <dbReference type="ARBA" id="ARBA00004613"/>
    </source>
</evidence>
<dbReference type="Pfam" id="PF00704">
    <property type="entry name" value="Glyco_hydro_18"/>
    <property type="match status" value="1"/>
</dbReference>
<dbReference type="GO" id="GO:0070492">
    <property type="term" value="F:oligosaccharide binding"/>
    <property type="evidence" value="ECO:0007669"/>
    <property type="project" value="TreeGrafter"/>
</dbReference>
<keyword evidence="4" id="KW-0964">Secreted</keyword>
<evidence type="ECO:0000256" key="4">
    <source>
        <dbReference type="ARBA" id="ARBA00022525"/>
    </source>
</evidence>